<keyword evidence="7 10" id="KW-1133">Transmembrane helix</keyword>
<dbReference type="STRING" id="1128400.I2FNQ2"/>
<feature type="compositionally biased region" description="Polar residues" evidence="9">
    <location>
        <begin position="325"/>
        <end position="336"/>
    </location>
</feature>
<evidence type="ECO:0000313" key="12">
    <source>
        <dbReference type="Proteomes" id="UP000006174"/>
    </source>
</evidence>
<organism evidence="11 12">
    <name type="scientific">Ustilago hordei</name>
    <name type="common">Barley covered smut fungus</name>
    <dbReference type="NCBI Taxonomy" id="120017"/>
    <lineage>
        <taxon>Eukaryota</taxon>
        <taxon>Fungi</taxon>
        <taxon>Dikarya</taxon>
        <taxon>Basidiomycota</taxon>
        <taxon>Ustilaginomycotina</taxon>
        <taxon>Ustilaginomycetes</taxon>
        <taxon>Ustilaginales</taxon>
        <taxon>Ustilaginaceae</taxon>
        <taxon>Ustilago</taxon>
    </lineage>
</organism>
<keyword evidence="8 10" id="KW-0472">Membrane</keyword>
<comment type="caution">
    <text evidence="11">The sequence shown here is derived from an EMBL/GenBank/DDBJ whole genome shotgun (WGS) entry which is preliminary data.</text>
</comment>
<keyword evidence="12" id="KW-1185">Reference proteome</keyword>
<comment type="similarity">
    <text evidence="3">Belongs to the PIGW family.</text>
</comment>
<dbReference type="OMA" id="SLAILWW"/>
<evidence type="ECO:0000256" key="7">
    <source>
        <dbReference type="ARBA" id="ARBA00022989"/>
    </source>
</evidence>
<feature type="transmembrane region" description="Helical" evidence="10">
    <location>
        <begin position="72"/>
        <end position="92"/>
    </location>
</feature>
<dbReference type="InterPro" id="IPR009447">
    <property type="entry name" value="PIGW/GWT1"/>
</dbReference>
<feature type="region of interest" description="Disordered" evidence="9">
    <location>
        <begin position="174"/>
        <end position="216"/>
    </location>
</feature>
<name>I2FNQ2_USTHO</name>
<dbReference type="PANTHER" id="PTHR20661">
    <property type="entry name" value="PHOSPHATIDYLINOSITOL-GLYCAN BIOSYNTHESIS CLASS W PROTEIN"/>
    <property type="match status" value="1"/>
</dbReference>
<dbReference type="PANTHER" id="PTHR20661:SF0">
    <property type="entry name" value="PHOSPHATIDYLINOSITOL-GLYCAN BIOSYNTHESIS CLASS W PROTEIN"/>
    <property type="match status" value="1"/>
</dbReference>
<feature type="transmembrane region" description="Helical" evidence="10">
    <location>
        <begin position="403"/>
        <end position="423"/>
    </location>
</feature>
<evidence type="ECO:0000256" key="3">
    <source>
        <dbReference type="ARBA" id="ARBA00007559"/>
    </source>
</evidence>
<sequence length="770" mass="85089">MDPLGASRQTEPLAPIDAIHRHKSHQPPQSNHHRVPPDHPPSPASHTPALGDEASYKQLKEAWIADQTGSSIHLVNTLGLVMLATYAIWAVIRAKRLRFVRLQARRPVQDLRNPILVSLFRIAGRLSDWQLEYLVLIVPAVGAHTVLAQHLLLTNAALVAILLVLAASGPPMLKKAEKEQSKRDKRHWSKKHSEDEDDEDLNEDNNANESRSAPTPNIAAAQAELPFRVSIDSAADAAHAAAAPPNFYDGPGSSYRDADLSVDTNLATAPQSPLLNSASSSHPPRSTEALLSPDMASTSSFSSTARPVELATPKANLPHSRDGSDGQSVVSASSAMSPLARSVVDPWNRTKTPSSLNHASSTAVGNDESTSSPQHLHPPPSVISSQRVEREERSMFVRPQPFLTVYRAHMMLVTIISILAVDFPVFPRSLSKTESWGTSWMDMGVGSFVFSLGLISALPFLKSPQNRFRPLRQQVVSDFRKSLPLLLLGSVRVLMVKGVEYPEHVTEYGVHWNFFYTLAVLPFAATLSRPFSRSIRYSVLGLSLSVIHEVLLTRTNWQEWALSNEGRRDTLLRQNKEGVTSMVGYLAIFYIGLDLGHYVLPLDPYFAYRKLRKRRSKSRTDKLAMVLASLAILWWLGFTVVRLVGMGVSRRLANLGYVLWVVAFNTSFLLGYVLVYLWVLQPVEQVEQQSADRGVGERVKDAVTPMILEDLNRHSLTVFLAANLLTGLVNVLVKTIYTRDAVAMTVLLGYTGVCCALARLLAVRGIRLKF</sequence>
<comment type="subcellular location">
    <subcellularLocation>
        <location evidence="1">Membrane</location>
        <topology evidence="1">Multi-pass membrane protein</topology>
    </subcellularLocation>
</comment>
<feature type="region of interest" description="Disordered" evidence="9">
    <location>
        <begin position="1"/>
        <end position="50"/>
    </location>
</feature>
<feature type="transmembrane region" description="Helical" evidence="10">
    <location>
        <begin position="657"/>
        <end position="679"/>
    </location>
</feature>
<evidence type="ECO:0000256" key="10">
    <source>
        <dbReference type="SAM" id="Phobius"/>
    </source>
</evidence>
<feature type="compositionally biased region" description="Polar residues" evidence="9">
    <location>
        <begin position="349"/>
        <end position="374"/>
    </location>
</feature>
<protein>
    <recommendedName>
        <fullName evidence="4">GPI-anchored wall transfer protein 1</fullName>
    </recommendedName>
</protein>
<proteinExistence type="inferred from homology"/>
<accession>I2FNQ2</accession>
<evidence type="ECO:0000256" key="5">
    <source>
        <dbReference type="ARBA" id="ARBA00022502"/>
    </source>
</evidence>
<dbReference type="AlphaFoldDB" id="I2FNQ2"/>
<evidence type="ECO:0000256" key="1">
    <source>
        <dbReference type="ARBA" id="ARBA00004141"/>
    </source>
</evidence>
<dbReference type="eggNOG" id="KOG0411">
    <property type="taxonomic scope" value="Eukaryota"/>
</dbReference>
<keyword evidence="5" id="KW-0337">GPI-anchor biosynthesis</keyword>
<reference evidence="11 12" key="1">
    <citation type="journal article" date="2012" name="Plant Cell">
        <title>Genome comparison of barley and maize smut fungi reveals targeted loss of RNA silencing components and species-specific presence of transposable elements.</title>
        <authorList>
            <person name="Laurie J.D."/>
            <person name="Ali S."/>
            <person name="Linning R."/>
            <person name="Mannhaupt G."/>
            <person name="Wong P."/>
            <person name="Gueldener U."/>
            <person name="Muensterkoetter M."/>
            <person name="Moore R."/>
            <person name="Kahmann R."/>
            <person name="Bakkeren G."/>
            <person name="Schirawski J."/>
        </authorList>
    </citation>
    <scope>NUCLEOTIDE SEQUENCE [LARGE SCALE GENOMIC DNA]</scope>
    <source>
        <strain evidence="12">Uh4875-4</strain>
    </source>
</reference>
<dbReference type="UniPathway" id="UPA00196"/>
<feature type="transmembrane region" description="Helical" evidence="10">
    <location>
        <begin position="582"/>
        <end position="602"/>
    </location>
</feature>
<feature type="compositionally biased region" description="Polar residues" evidence="9">
    <location>
        <begin position="295"/>
        <end position="305"/>
    </location>
</feature>
<dbReference type="GO" id="GO:0072659">
    <property type="term" value="P:protein localization to plasma membrane"/>
    <property type="evidence" value="ECO:0007669"/>
    <property type="project" value="TreeGrafter"/>
</dbReference>
<feature type="region of interest" description="Disordered" evidence="9">
    <location>
        <begin position="270"/>
        <end position="388"/>
    </location>
</feature>
<dbReference type="GO" id="GO:0006506">
    <property type="term" value="P:GPI anchor biosynthetic process"/>
    <property type="evidence" value="ECO:0007669"/>
    <property type="project" value="UniProtKB-UniPathway"/>
</dbReference>
<feature type="transmembrane region" description="Helical" evidence="10">
    <location>
        <begin position="623"/>
        <end position="645"/>
    </location>
</feature>
<evidence type="ECO:0000256" key="4">
    <source>
        <dbReference type="ARBA" id="ARBA00014495"/>
    </source>
</evidence>
<feature type="transmembrane region" description="Helical" evidence="10">
    <location>
        <begin position="153"/>
        <end position="173"/>
    </location>
</feature>
<evidence type="ECO:0000256" key="9">
    <source>
        <dbReference type="SAM" id="MobiDB-lite"/>
    </source>
</evidence>
<comment type="pathway">
    <text evidence="2">Glycolipid biosynthesis; glycosylphosphatidylinositol-anchor biosynthesis.</text>
</comment>
<keyword evidence="6 10" id="KW-0812">Transmembrane</keyword>
<dbReference type="Pfam" id="PF06423">
    <property type="entry name" value="GWT1"/>
    <property type="match status" value="2"/>
</dbReference>
<dbReference type="GO" id="GO:0016020">
    <property type="term" value="C:membrane"/>
    <property type="evidence" value="ECO:0007669"/>
    <property type="project" value="UniProtKB-SubCell"/>
</dbReference>
<dbReference type="HOGENOM" id="CLU_020802_1_0_1"/>
<feature type="transmembrane region" description="Helical" evidence="10">
    <location>
        <begin position="443"/>
        <end position="461"/>
    </location>
</feature>
<dbReference type="GO" id="GO:0005783">
    <property type="term" value="C:endoplasmic reticulum"/>
    <property type="evidence" value="ECO:0007669"/>
    <property type="project" value="TreeGrafter"/>
</dbReference>
<gene>
    <name evidence="11" type="ORF">UHOR_03323</name>
</gene>
<evidence type="ECO:0000313" key="11">
    <source>
        <dbReference type="EMBL" id="CCF48545.1"/>
    </source>
</evidence>
<evidence type="ECO:0000256" key="6">
    <source>
        <dbReference type="ARBA" id="ARBA00022692"/>
    </source>
</evidence>
<evidence type="ECO:0000256" key="2">
    <source>
        <dbReference type="ARBA" id="ARBA00004687"/>
    </source>
</evidence>
<dbReference type="OrthoDB" id="15270at2759"/>
<dbReference type="EMBL" id="CAGI01000135">
    <property type="protein sequence ID" value="CCF48545.1"/>
    <property type="molecule type" value="Genomic_DNA"/>
</dbReference>
<feature type="transmembrane region" description="Helical" evidence="10">
    <location>
        <begin position="743"/>
        <end position="762"/>
    </location>
</feature>
<dbReference type="GO" id="GO:0032216">
    <property type="term" value="F:glucosaminyl-phosphatidylinositol O-acyltransferase activity"/>
    <property type="evidence" value="ECO:0007669"/>
    <property type="project" value="TreeGrafter"/>
</dbReference>
<dbReference type="Proteomes" id="UP000006174">
    <property type="component" value="Unassembled WGS sequence"/>
</dbReference>
<feature type="compositionally biased region" description="Polar residues" evidence="9">
    <location>
        <begin position="270"/>
        <end position="284"/>
    </location>
</feature>
<evidence type="ECO:0000256" key="8">
    <source>
        <dbReference type="ARBA" id="ARBA00023136"/>
    </source>
</evidence>